<dbReference type="InterPro" id="IPR003767">
    <property type="entry name" value="Malate/L-lactate_DH-like"/>
</dbReference>
<sequence>MKKTLSIAEAQRLAEAALIAAGTAPENARPVARALVAAEASGQPGHGLSRIPSYVEQVRTSKVRGGAVPSAELVKPGVLRIDAGFGFAYPAIELALEKLPAMARANGVALAAIGRSHHFGQGGAHCERLAENGLVAMIFGNAPKAVAPWGGSRALFGTNPICFAAPGPEGMPPLVIDFAVSRVAKGKIMAAERTGKSIPEGWALDEKGQPTTNAADAMKGTMIPIGEAKGAALAMMIEVLSAALVGAHFGFEASGLFDGKGEPPNLSQTILAIDPGVTSNEAYWQRIAVLFEEIEQTDGARMPGSRRLEAREAATRAGLSVPAEMYRDLLLLAGERSEETGI</sequence>
<dbReference type="InterPro" id="IPR043144">
    <property type="entry name" value="Mal/L-sulf/L-lact_DH-like_ah"/>
</dbReference>
<comment type="caution">
    <text evidence="3">The sequence shown here is derived from an EMBL/GenBank/DDBJ whole genome shotgun (WGS) entry which is preliminary data.</text>
</comment>
<dbReference type="RefSeq" id="WP_207139802.1">
    <property type="nucleotide sequence ID" value="NZ_JAEKJZ010000001.1"/>
</dbReference>
<dbReference type="GO" id="GO:0016491">
    <property type="term" value="F:oxidoreductase activity"/>
    <property type="evidence" value="ECO:0007669"/>
    <property type="project" value="UniProtKB-KW"/>
</dbReference>
<evidence type="ECO:0000256" key="2">
    <source>
        <dbReference type="ARBA" id="ARBA00023002"/>
    </source>
</evidence>
<keyword evidence="2" id="KW-0560">Oxidoreductase</keyword>
<reference evidence="3" key="1">
    <citation type="submission" date="2020-12" db="EMBL/GenBank/DDBJ databases">
        <title>Oil enriched cultivation method for isolating marine PHA-producing bacteria.</title>
        <authorList>
            <person name="Zheng W."/>
            <person name="Yu S."/>
            <person name="Huang Y."/>
        </authorList>
    </citation>
    <scope>NUCLEOTIDE SEQUENCE</scope>
    <source>
        <strain evidence="3">SY-2-12</strain>
    </source>
</reference>
<dbReference type="InterPro" id="IPR036111">
    <property type="entry name" value="Mal/L-sulfo/L-lacto_DH-like_sf"/>
</dbReference>
<dbReference type="Gene3D" id="3.30.1370.60">
    <property type="entry name" value="Hypothetical oxidoreductase yiak, domain 2"/>
    <property type="match status" value="1"/>
</dbReference>
<comment type="similarity">
    <text evidence="1">Belongs to the LDH2/MDH2 oxidoreductase family.</text>
</comment>
<name>A0A939EC94_9HYPH</name>
<gene>
    <name evidence="3" type="ORF">JF539_08155</name>
</gene>
<dbReference type="Proteomes" id="UP000664096">
    <property type="component" value="Unassembled WGS sequence"/>
</dbReference>
<dbReference type="InterPro" id="IPR043143">
    <property type="entry name" value="Mal/L-sulf/L-lact_DH-like_NADP"/>
</dbReference>
<protein>
    <submittedName>
        <fullName evidence="3">Ldh family oxidoreductase</fullName>
    </submittedName>
</protein>
<dbReference type="SUPFAM" id="SSF89733">
    <property type="entry name" value="L-sulfolactate dehydrogenase-like"/>
    <property type="match status" value="1"/>
</dbReference>
<organism evidence="3 4">
    <name type="scientific">Roseibium aggregatum</name>
    <dbReference type="NCBI Taxonomy" id="187304"/>
    <lineage>
        <taxon>Bacteria</taxon>
        <taxon>Pseudomonadati</taxon>
        <taxon>Pseudomonadota</taxon>
        <taxon>Alphaproteobacteria</taxon>
        <taxon>Hyphomicrobiales</taxon>
        <taxon>Stappiaceae</taxon>
        <taxon>Roseibium</taxon>
    </lineage>
</organism>
<dbReference type="Gene3D" id="1.10.1530.10">
    <property type="match status" value="1"/>
</dbReference>
<proteinExistence type="inferred from homology"/>
<dbReference type="Pfam" id="PF02615">
    <property type="entry name" value="Ldh_2"/>
    <property type="match status" value="1"/>
</dbReference>
<dbReference type="EMBL" id="JAEKJZ010000001">
    <property type="protein sequence ID" value="MBN9670308.1"/>
    <property type="molecule type" value="Genomic_DNA"/>
</dbReference>
<evidence type="ECO:0000256" key="1">
    <source>
        <dbReference type="ARBA" id="ARBA00006056"/>
    </source>
</evidence>
<evidence type="ECO:0000313" key="3">
    <source>
        <dbReference type="EMBL" id="MBN9670308.1"/>
    </source>
</evidence>
<dbReference type="PANTHER" id="PTHR11091:SF0">
    <property type="entry name" value="MALATE DEHYDROGENASE"/>
    <property type="match status" value="1"/>
</dbReference>
<dbReference type="AlphaFoldDB" id="A0A939EC94"/>
<evidence type="ECO:0000313" key="4">
    <source>
        <dbReference type="Proteomes" id="UP000664096"/>
    </source>
</evidence>
<accession>A0A939EC94</accession>
<dbReference type="PANTHER" id="PTHR11091">
    <property type="entry name" value="OXIDOREDUCTASE-RELATED"/>
    <property type="match status" value="1"/>
</dbReference>